<gene>
    <name evidence="2" type="ORF">LPJ64_004214</name>
</gene>
<proteinExistence type="predicted"/>
<comment type="caution">
    <text evidence="2">The sequence shown here is derived from an EMBL/GenBank/DDBJ whole genome shotgun (WGS) entry which is preliminary data.</text>
</comment>
<evidence type="ECO:0000313" key="2">
    <source>
        <dbReference type="EMBL" id="KAJ1644067.1"/>
    </source>
</evidence>
<accession>A0A9W7XIP9</accession>
<keyword evidence="3" id="KW-1185">Reference proteome</keyword>
<sequence length="83" mass="9301">MTNEGPETKDNKGQKIAALQQELQQLLTKLDSNSQSLVEDTAKDALQGILRTEQIVDSLESKLDDLLSRLDTMLESQEEEQVN</sequence>
<dbReference type="AlphaFoldDB" id="A0A9W7XIP9"/>
<dbReference type="Proteomes" id="UP001145021">
    <property type="component" value="Unassembled WGS sequence"/>
</dbReference>
<organism evidence="2 3">
    <name type="scientific">Coemansia asiatica</name>
    <dbReference type="NCBI Taxonomy" id="1052880"/>
    <lineage>
        <taxon>Eukaryota</taxon>
        <taxon>Fungi</taxon>
        <taxon>Fungi incertae sedis</taxon>
        <taxon>Zoopagomycota</taxon>
        <taxon>Kickxellomycotina</taxon>
        <taxon>Kickxellomycetes</taxon>
        <taxon>Kickxellales</taxon>
        <taxon>Kickxellaceae</taxon>
        <taxon>Coemansia</taxon>
    </lineage>
</organism>
<keyword evidence="1" id="KW-0175">Coiled coil</keyword>
<feature type="coiled-coil region" evidence="1">
    <location>
        <begin position="9"/>
        <end position="76"/>
    </location>
</feature>
<protein>
    <submittedName>
        <fullName evidence="2">Uncharacterized protein</fullName>
    </submittedName>
</protein>
<name>A0A9W7XIP9_9FUNG</name>
<evidence type="ECO:0000313" key="3">
    <source>
        <dbReference type="Proteomes" id="UP001145021"/>
    </source>
</evidence>
<reference evidence="2" key="1">
    <citation type="submission" date="2022-07" db="EMBL/GenBank/DDBJ databases">
        <title>Phylogenomic reconstructions and comparative analyses of Kickxellomycotina fungi.</title>
        <authorList>
            <person name="Reynolds N.K."/>
            <person name="Stajich J.E."/>
            <person name="Barry K."/>
            <person name="Grigoriev I.V."/>
            <person name="Crous P."/>
            <person name="Smith M.E."/>
        </authorList>
    </citation>
    <scope>NUCLEOTIDE SEQUENCE</scope>
    <source>
        <strain evidence="2">NBRC 105413</strain>
    </source>
</reference>
<dbReference type="EMBL" id="JANBOH010000195">
    <property type="protein sequence ID" value="KAJ1644067.1"/>
    <property type="molecule type" value="Genomic_DNA"/>
</dbReference>
<evidence type="ECO:0000256" key="1">
    <source>
        <dbReference type="SAM" id="Coils"/>
    </source>
</evidence>